<accession>A0A3B1BS27</accession>
<name>A0A3B1BS27_9ZZZZ</name>
<dbReference type="EMBL" id="UOFZ01000119">
    <property type="protein sequence ID" value="VAX13470.1"/>
    <property type="molecule type" value="Genomic_DNA"/>
</dbReference>
<dbReference type="Gene3D" id="3.40.1000.10">
    <property type="entry name" value="Mog1/PsbP, alpha/beta/alpha sandwich"/>
    <property type="match status" value="1"/>
</dbReference>
<gene>
    <name evidence="1" type="ORF">MNBD_GAMMA24-717</name>
</gene>
<sequence>MTNQVQFYNRRGEELPLIEMKKYQAEHWKITLPDDWQVDEDTEVLTLFQPEGAGELQISTIKFDEPPGGEALLELAAEHIEAGAEPEEITLGEFDGLVLEYEVDGEYGCEWYLLAGSLFLFVTYVCDCGDDEQEHDVVEFILESLTLMP</sequence>
<protein>
    <recommendedName>
        <fullName evidence="2">DUF3805 domain-containing protein</fullName>
    </recommendedName>
</protein>
<evidence type="ECO:0000313" key="1">
    <source>
        <dbReference type="EMBL" id="VAX13470.1"/>
    </source>
</evidence>
<proteinExistence type="predicted"/>
<reference evidence="1" key="1">
    <citation type="submission" date="2018-06" db="EMBL/GenBank/DDBJ databases">
        <authorList>
            <person name="Zhirakovskaya E."/>
        </authorList>
    </citation>
    <scope>NUCLEOTIDE SEQUENCE</scope>
</reference>
<evidence type="ECO:0008006" key="2">
    <source>
        <dbReference type="Google" id="ProtNLM"/>
    </source>
</evidence>
<dbReference type="AlphaFoldDB" id="A0A3B1BS27"/>
<organism evidence="1">
    <name type="scientific">hydrothermal vent metagenome</name>
    <dbReference type="NCBI Taxonomy" id="652676"/>
    <lineage>
        <taxon>unclassified sequences</taxon>
        <taxon>metagenomes</taxon>
        <taxon>ecological metagenomes</taxon>
    </lineage>
</organism>